<dbReference type="EMBL" id="QPFP01000078">
    <property type="protein sequence ID" value="TEB23419.1"/>
    <property type="molecule type" value="Genomic_DNA"/>
</dbReference>
<name>A0A4Y7SQA6_COPMI</name>
<feature type="region of interest" description="Disordered" evidence="1">
    <location>
        <begin position="1"/>
        <end position="20"/>
    </location>
</feature>
<dbReference type="Proteomes" id="UP000298030">
    <property type="component" value="Unassembled WGS sequence"/>
</dbReference>
<evidence type="ECO:0008006" key="4">
    <source>
        <dbReference type="Google" id="ProtNLM"/>
    </source>
</evidence>
<dbReference type="AlphaFoldDB" id="A0A4Y7SQA6"/>
<reference evidence="2 3" key="1">
    <citation type="journal article" date="2019" name="Nat. Ecol. Evol.">
        <title>Megaphylogeny resolves global patterns of mushroom evolution.</title>
        <authorList>
            <person name="Varga T."/>
            <person name="Krizsan K."/>
            <person name="Foldi C."/>
            <person name="Dima B."/>
            <person name="Sanchez-Garcia M."/>
            <person name="Sanchez-Ramirez S."/>
            <person name="Szollosi G.J."/>
            <person name="Szarkandi J.G."/>
            <person name="Papp V."/>
            <person name="Albert L."/>
            <person name="Andreopoulos W."/>
            <person name="Angelini C."/>
            <person name="Antonin V."/>
            <person name="Barry K.W."/>
            <person name="Bougher N.L."/>
            <person name="Buchanan P."/>
            <person name="Buyck B."/>
            <person name="Bense V."/>
            <person name="Catcheside P."/>
            <person name="Chovatia M."/>
            <person name="Cooper J."/>
            <person name="Damon W."/>
            <person name="Desjardin D."/>
            <person name="Finy P."/>
            <person name="Geml J."/>
            <person name="Haridas S."/>
            <person name="Hughes K."/>
            <person name="Justo A."/>
            <person name="Karasinski D."/>
            <person name="Kautmanova I."/>
            <person name="Kiss B."/>
            <person name="Kocsube S."/>
            <person name="Kotiranta H."/>
            <person name="LaButti K.M."/>
            <person name="Lechner B.E."/>
            <person name="Liimatainen K."/>
            <person name="Lipzen A."/>
            <person name="Lukacs Z."/>
            <person name="Mihaltcheva S."/>
            <person name="Morgado L.N."/>
            <person name="Niskanen T."/>
            <person name="Noordeloos M.E."/>
            <person name="Ohm R.A."/>
            <person name="Ortiz-Santana B."/>
            <person name="Ovrebo C."/>
            <person name="Racz N."/>
            <person name="Riley R."/>
            <person name="Savchenko A."/>
            <person name="Shiryaev A."/>
            <person name="Soop K."/>
            <person name="Spirin V."/>
            <person name="Szebenyi C."/>
            <person name="Tomsovsky M."/>
            <person name="Tulloss R.E."/>
            <person name="Uehling J."/>
            <person name="Grigoriev I.V."/>
            <person name="Vagvolgyi C."/>
            <person name="Papp T."/>
            <person name="Martin F.M."/>
            <person name="Miettinen O."/>
            <person name="Hibbett D.S."/>
            <person name="Nagy L.G."/>
        </authorList>
    </citation>
    <scope>NUCLEOTIDE SEQUENCE [LARGE SCALE GENOMIC DNA]</scope>
    <source>
        <strain evidence="2 3">FP101781</strain>
    </source>
</reference>
<proteinExistence type="predicted"/>
<evidence type="ECO:0000313" key="2">
    <source>
        <dbReference type="EMBL" id="TEB23419.1"/>
    </source>
</evidence>
<comment type="caution">
    <text evidence="2">The sequence shown here is derived from an EMBL/GenBank/DDBJ whole genome shotgun (WGS) entry which is preliminary data.</text>
</comment>
<accession>A0A4Y7SQA6</accession>
<sequence length="170" mass="18751">MPLPPFQKLLESSDDDISDYDPSVVSDMMEEYQRRHSVASLADPKKLQGLLPLSTRSTRRHAQARRQPRSNWKPSRALYQVIDFSSEALKVLKSIHGASFELSMQGQDVINSILNCSLKAIALRASQHAKDQHRSIVCIRDVEAATRALFPGEIGNLAAAAGTNAVLRSA</sequence>
<organism evidence="2 3">
    <name type="scientific">Coprinellus micaceus</name>
    <name type="common">Glistening ink-cap mushroom</name>
    <name type="synonym">Coprinus micaceus</name>
    <dbReference type="NCBI Taxonomy" id="71717"/>
    <lineage>
        <taxon>Eukaryota</taxon>
        <taxon>Fungi</taxon>
        <taxon>Dikarya</taxon>
        <taxon>Basidiomycota</taxon>
        <taxon>Agaricomycotina</taxon>
        <taxon>Agaricomycetes</taxon>
        <taxon>Agaricomycetidae</taxon>
        <taxon>Agaricales</taxon>
        <taxon>Agaricineae</taxon>
        <taxon>Psathyrellaceae</taxon>
        <taxon>Coprinellus</taxon>
    </lineage>
</organism>
<keyword evidence="3" id="KW-1185">Reference proteome</keyword>
<dbReference type="SUPFAM" id="SSF47113">
    <property type="entry name" value="Histone-fold"/>
    <property type="match status" value="1"/>
</dbReference>
<feature type="compositionally biased region" description="Basic residues" evidence="1">
    <location>
        <begin position="57"/>
        <end position="68"/>
    </location>
</feature>
<protein>
    <recommendedName>
        <fullName evidence="4">Histone H2A/H2B/H3 domain-containing protein</fullName>
    </recommendedName>
</protein>
<evidence type="ECO:0000256" key="1">
    <source>
        <dbReference type="SAM" id="MobiDB-lite"/>
    </source>
</evidence>
<dbReference type="STRING" id="71717.A0A4Y7SQA6"/>
<dbReference type="InterPro" id="IPR009072">
    <property type="entry name" value="Histone-fold"/>
</dbReference>
<gene>
    <name evidence="2" type="ORF">FA13DRAFT_1798062</name>
</gene>
<dbReference type="Gene3D" id="1.10.20.10">
    <property type="entry name" value="Histone, subunit A"/>
    <property type="match status" value="1"/>
</dbReference>
<feature type="region of interest" description="Disordered" evidence="1">
    <location>
        <begin position="50"/>
        <end position="71"/>
    </location>
</feature>
<dbReference type="GO" id="GO:0046982">
    <property type="term" value="F:protein heterodimerization activity"/>
    <property type="evidence" value="ECO:0007669"/>
    <property type="project" value="InterPro"/>
</dbReference>
<evidence type="ECO:0000313" key="3">
    <source>
        <dbReference type="Proteomes" id="UP000298030"/>
    </source>
</evidence>